<dbReference type="EMBL" id="JBBPEH010000004">
    <property type="protein sequence ID" value="KAK7540050.1"/>
    <property type="molecule type" value="Genomic_DNA"/>
</dbReference>
<reference evidence="3 4" key="1">
    <citation type="submission" date="2024-04" db="EMBL/GenBank/DDBJ databases">
        <title>Phyllosticta paracitricarpa is synonymous to the EU quarantine fungus P. citricarpa based on phylogenomic analyses.</title>
        <authorList>
            <consortium name="Lawrence Berkeley National Laboratory"/>
            <person name="Van ingen-buijs V.A."/>
            <person name="Van westerhoven A.C."/>
            <person name="Haridas S."/>
            <person name="Skiadas P."/>
            <person name="Martin F."/>
            <person name="Groenewald J.Z."/>
            <person name="Crous P.W."/>
            <person name="Seidl M.F."/>
        </authorList>
    </citation>
    <scope>NUCLEOTIDE SEQUENCE [LARGE SCALE GENOMIC DNA]</scope>
    <source>
        <strain evidence="3 4">CPC 17464</strain>
    </source>
</reference>
<gene>
    <name evidence="3" type="ORF">J3D65DRAFT_602049</name>
</gene>
<evidence type="ECO:0000256" key="1">
    <source>
        <dbReference type="SAM" id="MobiDB-lite"/>
    </source>
</evidence>
<dbReference type="GeneID" id="92030991"/>
<sequence>MQSPPLPHVSRSHSWPLSAMERRYNLRPLANRRYRREDSSNHQPPDEPDREKIYAWSSSGSQFSEELVGVGALGRRNAPLADAWNAGYPDSIETRRRFFGLGDNRVALVIGTIAFMVGVLVGSVLMWYHCATTTAANETAAAAAAADSPQQHQPQALLDRLGKDLQMLHWNSLQALGVASPPGAAASDDDVSACLKTIGKSYRYFGGVWHPDQCIYHKAGVLHEWQCNELYKQVTNKGDSAYYSCLGTKRRLEVSSHAMWRRVMEDAAEEE</sequence>
<feature type="region of interest" description="Disordered" evidence="1">
    <location>
        <begin position="31"/>
        <end position="52"/>
    </location>
</feature>
<feature type="compositionally biased region" description="Basic and acidic residues" evidence="1">
    <location>
        <begin position="35"/>
        <end position="52"/>
    </location>
</feature>
<name>A0ABR1LZ94_9PEZI</name>
<keyword evidence="2" id="KW-1133">Transmembrane helix</keyword>
<evidence type="ECO:0000256" key="2">
    <source>
        <dbReference type="SAM" id="Phobius"/>
    </source>
</evidence>
<keyword evidence="4" id="KW-1185">Reference proteome</keyword>
<protein>
    <submittedName>
        <fullName evidence="3">Uncharacterized protein</fullName>
    </submittedName>
</protein>
<keyword evidence="2" id="KW-0472">Membrane</keyword>
<evidence type="ECO:0000313" key="4">
    <source>
        <dbReference type="Proteomes" id="UP001360953"/>
    </source>
</evidence>
<proteinExistence type="predicted"/>
<accession>A0ABR1LZ94</accession>
<evidence type="ECO:0000313" key="3">
    <source>
        <dbReference type="EMBL" id="KAK7540050.1"/>
    </source>
</evidence>
<comment type="caution">
    <text evidence="3">The sequence shown here is derived from an EMBL/GenBank/DDBJ whole genome shotgun (WGS) entry which is preliminary data.</text>
</comment>
<feature type="transmembrane region" description="Helical" evidence="2">
    <location>
        <begin position="106"/>
        <end position="128"/>
    </location>
</feature>
<dbReference type="RefSeq" id="XP_066657321.1">
    <property type="nucleotide sequence ID" value="XM_066798085.1"/>
</dbReference>
<organism evidence="3 4">
    <name type="scientific">Phyllosticta citribraziliensis</name>
    <dbReference type="NCBI Taxonomy" id="989973"/>
    <lineage>
        <taxon>Eukaryota</taxon>
        <taxon>Fungi</taxon>
        <taxon>Dikarya</taxon>
        <taxon>Ascomycota</taxon>
        <taxon>Pezizomycotina</taxon>
        <taxon>Dothideomycetes</taxon>
        <taxon>Dothideomycetes incertae sedis</taxon>
        <taxon>Botryosphaeriales</taxon>
        <taxon>Phyllostictaceae</taxon>
        <taxon>Phyllosticta</taxon>
    </lineage>
</organism>
<keyword evidence="2" id="KW-0812">Transmembrane</keyword>
<dbReference type="Proteomes" id="UP001360953">
    <property type="component" value="Unassembled WGS sequence"/>
</dbReference>